<sequence length="353" mass="40706">MGLIEYINNTTPKYIFTDILATQALTYKFYDLVELLGWKYPYRYTEDDILAKIGDISFAPRQAVVSYNALHNKMVDLYLDYFAQLSIQRQYDMCHSLYSELISLQKAAVTIMCRSRTGGLKDLTWSKQDILMARDLIERSAFSLIPLVVLRIVRNVFLGQWSDEGLKVWACRFLSACGYIFGYSITQIAYILAKFVDDTTLVKVFLGFLSKKKRQNVIEMLRGLRNDLSWNDIVHKSVMLTSVGAYTLKTVFAALAQHQEPPSVYDFVLTVPSSAVRRMVYLNPAYNTCPKKLVNILHTDYKNIYGPVAALYWARALLHPYCPKDFYLELVLQNNEFLRQLGQYFLQKKTLAA</sequence>
<accession>A0ABY3N4X4</accession>
<keyword evidence="2" id="KW-1185">Reference proteome</keyword>
<evidence type="ECO:0000313" key="2">
    <source>
        <dbReference type="Proteomes" id="UP000322283"/>
    </source>
</evidence>
<dbReference type="EMBL" id="VCDX01000006">
    <property type="protein sequence ID" value="TYL12738.1"/>
    <property type="molecule type" value="Genomic_DNA"/>
</dbReference>
<name>A0ABY3N4X4_NEOTH</name>
<proteinExistence type="predicted"/>
<gene>
    <name evidence="1" type="ORF">MTAT_19800</name>
</gene>
<comment type="caution">
    <text evidence="1">The sequence shown here is derived from an EMBL/GenBank/DDBJ whole genome shotgun (WGS) entry which is preliminary data.</text>
</comment>
<evidence type="ECO:0000313" key="1">
    <source>
        <dbReference type="EMBL" id="TYL12738.1"/>
    </source>
</evidence>
<reference evidence="1 2" key="1">
    <citation type="submission" date="2019-05" db="EMBL/GenBank/DDBJ databases">
        <title>Genome sequence of Moorella thermoacetica ATCC 33924.</title>
        <authorList>
            <person name="Poehlein A."/>
            <person name="Bengelsdorf F.R."/>
            <person name="Duerre P."/>
            <person name="Daniel R."/>
        </authorList>
    </citation>
    <scope>NUCLEOTIDE SEQUENCE [LARGE SCALE GENOMIC DNA]</scope>
    <source>
        <strain evidence="1 2">ATCC 33924</strain>
    </source>
</reference>
<dbReference type="RefSeq" id="WP_148871558.1">
    <property type="nucleotide sequence ID" value="NZ_VCDX01000006.1"/>
</dbReference>
<protein>
    <submittedName>
        <fullName evidence="1">Uncharacterized protein</fullName>
    </submittedName>
</protein>
<dbReference type="Proteomes" id="UP000322283">
    <property type="component" value="Unassembled WGS sequence"/>
</dbReference>
<organism evidence="1 2">
    <name type="scientific">Neomoorella thermoacetica</name>
    <name type="common">Clostridium thermoaceticum</name>
    <dbReference type="NCBI Taxonomy" id="1525"/>
    <lineage>
        <taxon>Bacteria</taxon>
        <taxon>Bacillati</taxon>
        <taxon>Bacillota</taxon>
        <taxon>Clostridia</taxon>
        <taxon>Neomoorellales</taxon>
        <taxon>Neomoorellaceae</taxon>
        <taxon>Neomoorella</taxon>
    </lineage>
</organism>